<keyword id="KW-0903">Direct protein sequencing</keyword>
<protein>
    <submittedName>
        <fullName>Hook protein</fullName>
    </submittedName>
</protein>
<proteinExistence type="evidence at protein level"/>
<organism>
    <name type="scientific">Campylobacter coli</name>
    <dbReference type="NCBI Taxonomy" id="195"/>
    <lineage>
        <taxon>Bacteria</taxon>
        <taxon>Pseudomonadati</taxon>
        <taxon>Campylobacterota</taxon>
        <taxon>Epsilonproteobacteria</taxon>
        <taxon>Campylobacterales</taxon>
        <taxon>Campylobacteraceae</taxon>
        <taxon>Campylobacter</taxon>
    </lineage>
</organism>
<sequence length="26" mass="2725">MMRSLFSGVSGLQATQVAMDVIGNVI</sequence>
<reference key="1">
    <citation type="journal article" date="1992" name="J. Bacteriol.">
        <title>Biochemical and antigenic properties of the Campylobacter flagellar hook protein.</title>
        <authorList>
            <person name="Power M.E."/>
            <person name="Alm R.A."/>
            <person name="Trust T.J."/>
        </authorList>
    </citation>
    <scope>PROTEIN SEQUENCE</scope>
</reference>
<accession>Q9R5K6</accession>
<dbReference type="PIR" id="A44910">
    <property type="entry name" value="A44910"/>
</dbReference>
<dbReference type="AlphaFoldDB" id="Q9R5K6"/>
<name>Q9R5K6_CAMCO</name>